<proteinExistence type="predicted"/>
<dbReference type="InterPro" id="IPR006680">
    <property type="entry name" value="Amidohydro-rel"/>
</dbReference>
<reference evidence="4 5" key="1">
    <citation type="submission" date="2018-06" db="EMBL/GenBank/DDBJ databases">
        <title>Whole genome sequencing of a novel hydrocarbon degrading bacterial strain, PW21 isolated from oil contaminated produced water sample.</title>
        <authorList>
            <person name="Nagkirti P."/>
            <person name="Shaikh A."/>
            <person name="Gowdaman V."/>
            <person name="Engineer A.E."/>
            <person name="Dagar S."/>
            <person name="Dhakephalkar P.K."/>
        </authorList>
    </citation>
    <scope>NUCLEOTIDE SEQUENCE [LARGE SCALE GENOMIC DNA]</scope>
    <source>
        <strain evidence="4 5">PW21</strain>
    </source>
</reference>
<feature type="region of interest" description="Disordered" evidence="2">
    <location>
        <begin position="431"/>
        <end position="461"/>
    </location>
</feature>
<dbReference type="GO" id="GO:0016810">
    <property type="term" value="F:hydrolase activity, acting on carbon-nitrogen (but not peptide) bonds"/>
    <property type="evidence" value="ECO:0007669"/>
    <property type="project" value="InterPro"/>
</dbReference>
<dbReference type="AlphaFoldDB" id="A0A2W5XVE0"/>
<keyword evidence="5" id="KW-1185">Reference proteome</keyword>
<comment type="caution">
    <text evidence="4">The sequence shown here is derived from an EMBL/GenBank/DDBJ whole genome shotgun (WGS) entry which is preliminary data.</text>
</comment>
<sequence>MDDDGSVLEGADVLVTGRRIAAVGPALAVPPGTVEIDARGGIVMPGMIDTHRHLWQTAMRGYGADWTLSQYFDWYYVQHGARFRPEDVYAGNLLGAVEALDEGVTTTVDWSHGLRTPDHAEAAVDALEEVPGRFVLAYGNIFDAPWTWSRTAGLHDLVSRRLRRSDLLGFQMAFDVTGDPQFPERAAFEVARDLDAAVTTHAGVRGATDDAAVRLMHEHGFMEERTVYVHAATLGEESYRLIAETGGSVSVASEAESSGGQGYPPTWRLRAHGIPVSLSTDSSVWGSADMFSAVRATLAADRAREHLEAHARDETVTDVGLRAQQAVWWATRGGARALGLDDVTGSLEPGKKADVVLLKNDASPVMAPVLHPWGHVALQAQRGDVRTVLVDGRVVKHDHRLLGDHVARARAAAEATVEHLRREVGEEAWSAGRVPGSGTGGFDSPYTYSDHRGAAAAAPPR</sequence>
<evidence type="ECO:0000256" key="1">
    <source>
        <dbReference type="ARBA" id="ARBA00022801"/>
    </source>
</evidence>
<dbReference type="Proteomes" id="UP000248783">
    <property type="component" value="Unassembled WGS sequence"/>
</dbReference>
<protein>
    <submittedName>
        <fullName evidence="4">Amidohydrolase</fullName>
    </submittedName>
</protein>
<dbReference type="Pfam" id="PF01979">
    <property type="entry name" value="Amidohydro_1"/>
    <property type="match status" value="1"/>
</dbReference>
<dbReference type="InterPro" id="IPR050287">
    <property type="entry name" value="MTA/SAH_deaminase"/>
</dbReference>
<accession>A0A2W5XVE0</accession>
<evidence type="ECO:0000313" key="4">
    <source>
        <dbReference type="EMBL" id="PZR54418.1"/>
    </source>
</evidence>
<organism evidence="4 5">
    <name type="scientific">Xylanimonas oleitrophica</name>
    <dbReference type="NCBI Taxonomy" id="2607479"/>
    <lineage>
        <taxon>Bacteria</taxon>
        <taxon>Bacillati</taxon>
        <taxon>Actinomycetota</taxon>
        <taxon>Actinomycetes</taxon>
        <taxon>Micrococcales</taxon>
        <taxon>Promicromonosporaceae</taxon>
        <taxon>Xylanimonas</taxon>
    </lineage>
</organism>
<dbReference type="SUPFAM" id="SSF51556">
    <property type="entry name" value="Metallo-dependent hydrolases"/>
    <property type="match status" value="1"/>
</dbReference>
<dbReference type="EMBL" id="QKWH01000002">
    <property type="protein sequence ID" value="PZR54418.1"/>
    <property type="molecule type" value="Genomic_DNA"/>
</dbReference>
<evidence type="ECO:0000256" key="2">
    <source>
        <dbReference type="SAM" id="MobiDB-lite"/>
    </source>
</evidence>
<dbReference type="PANTHER" id="PTHR43794">
    <property type="entry name" value="AMINOHYDROLASE SSNA-RELATED"/>
    <property type="match status" value="1"/>
</dbReference>
<dbReference type="SUPFAM" id="SSF51338">
    <property type="entry name" value="Composite domain of metallo-dependent hydrolases"/>
    <property type="match status" value="1"/>
</dbReference>
<feature type="domain" description="Amidohydrolase-related" evidence="3">
    <location>
        <begin position="42"/>
        <end position="395"/>
    </location>
</feature>
<dbReference type="InterPro" id="IPR032466">
    <property type="entry name" value="Metal_Hydrolase"/>
</dbReference>
<dbReference type="InterPro" id="IPR011059">
    <property type="entry name" value="Metal-dep_hydrolase_composite"/>
</dbReference>
<dbReference type="Gene3D" id="2.30.40.10">
    <property type="entry name" value="Urease, subunit C, domain 1"/>
    <property type="match status" value="1"/>
</dbReference>
<evidence type="ECO:0000313" key="5">
    <source>
        <dbReference type="Proteomes" id="UP000248783"/>
    </source>
</evidence>
<keyword evidence="1 4" id="KW-0378">Hydrolase</keyword>
<evidence type="ECO:0000259" key="3">
    <source>
        <dbReference type="Pfam" id="PF01979"/>
    </source>
</evidence>
<dbReference type="PANTHER" id="PTHR43794:SF11">
    <property type="entry name" value="AMIDOHYDROLASE-RELATED DOMAIN-CONTAINING PROTEIN"/>
    <property type="match status" value="1"/>
</dbReference>
<gene>
    <name evidence="4" type="ORF">DNL40_05085</name>
</gene>
<name>A0A2W5XVE0_9MICO</name>
<dbReference type="Gene3D" id="3.20.20.140">
    <property type="entry name" value="Metal-dependent hydrolases"/>
    <property type="match status" value="1"/>
</dbReference>